<sequence>MIKTRWFVSPRGPGVSDTNDGSSSRPFASIREALRVASPGDVILIRAGTYEEHLVLGKSLARAGTPEAPIILRGEGMPKLRASKPEHPLVQVRLPHWRIEGLELDMGGSSACAVSFSHTTQGSCLSHCDVHGGTGSGISTREGASGVLIENNHIHDFHREQAGQDCHGVVIHATSQGITLRGNHIHDTSGDAVQCLQPDDGRTRPARGVLIEDNTLESAQGCAVSIKTSHEITVRGNRMRDFRCCEGGWRGGDAILVHYSAWNVLIEHNLISEAGGGICVGGLKDEGMPDPSRVVVRDNTIRDISLERARNNDAVGIRVSNASDVQLIHNTIGRTGGFAVSLGEGGDGISRGVEVLGNTMIAARLVRLGLDRPGLQMNLNRYSCGGLFDAGVLGQTHGLTEWQRFTRLDEDSLLEG</sequence>
<dbReference type="OrthoDB" id="5522893at2"/>
<proteinExistence type="predicted"/>
<comment type="caution">
    <text evidence="4">The sequence shown here is derived from an EMBL/GenBank/DDBJ whole genome shotgun (WGS) entry which is preliminary data.</text>
</comment>
<feature type="domain" description="DUF1565" evidence="2">
    <location>
        <begin position="16"/>
        <end position="53"/>
    </location>
</feature>
<dbReference type="InterPro" id="IPR039448">
    <property type="entry name" value="Beta_helix"/>
</dbReference>
<reference evidence="4" key="1">
    <citation type="submission" date="2013-05" db="EMBL/GenBank/DDBJ databases">
        <title>Genome assembly of Cystobacter fuscus DSM 2262.</title>
        <authorList>
            <person name="Sharma G."/>
            <person name="Khatri I."/>
            <person name="Kaur C."/>
            <person name="Mayilraj S."/>
            <person name="Subramanian S."/>
        </authorList>
    </citation>
    <scope>NUCLEOTIDE SEQUENCE [LARGE SCALE GENOMIC DNA]</scope>
    <source>
        <strain evidence="4">DSM 2262</strain>
    </source>
</reference>
<evidence type="ECO:0008006" key="6">
    <source>
        <dbReference type="Google" id="ProtNLM"/>
    </source>
</evidence>
<dbReference type="eggNOG" id="COG3420">
    <property type="taxonomic scope" value="Bacteria"/>
</dbReference>
<feature type="region of interest" description="Disordered" evidence="1">
    <location>
        <begin position="1"/>
        <end position="24"/>
    </location>
</feature>
<dbReference type="EMBL" id="ANAH02000011">
    <property type="protein sequence ID" value="EPX60887.1"/>
    <property type="molecule type" value="Genomic_DNA"/>
</dbReference>
<dbReference type="RefSeq" id="WP_002622685.1">
    <property type="nucleotide sequence ID" value="NZ_ANAH02000011.1"/>
</dbReference>
<dbReference type="InterPro" id="IPR011050">
    <property type="entry name" value="Pectin_lyase_fold/virulence"/>
</dbReference>
<dbReference type="InterPro" id="IPR006626">
    <property type="entry name" value="PbH1"/>
</dbReference>
<keyword evidence="5" id="KW-1185">Reference proteome</keyword>
<dbReference type="PANTHER" id="PTHR36453">
    <property type="entry name" value="SECRETED PROTEIN-RELATED"/>
    <property type="match status" value="1"/>
</dbReference>
<dbReference type="Gene3D" id="2.160.20.10">
    <property type="entry name" value="Single-stranded right-handed beta-helix, Pectin lyase-like"/>
    <property type="match status" value="3"/>
</dbReference>
<name>S9PEU2_CYSF2</name>
<dbReference type="AlphaFoldDB" id="S9PEU2"/>
<feature type="domain" description="Right handed beta helix" evidence="3">
    <location>
        <begin position="207"/>
        <end position="359"/>
    </location>
</feature>
<organism evidence="4 5">
    <name type="scientific">Cystobacter fuscus (strain ATCC 25194 / DSM 2262 / NBRC 100088 / M29)</name>
    <dbReference type="NCBI Taxonomy" id="1242864"/>
    <lineage>
        <taxon>Bacteria</taxon>
        <taxon>Pseudomonadati</taxon>
        <taxon>Myxococcota</taxon>
        <taxon>Myxococcia</taxon>
        <taxon>Myxococcales</taxon>
        <taxon>Cystobacterineae</taxon>
        <taxon>Archangiaceae</taxon>
        <taxon>Cystobacter</taxon>
    </lineage>
</organism>
<dbReference type="Pfam" id="PF13229">
    <property type="entry name" value="Beta_helix"/>
    <property type="match status" value="2"/>
</dbReference>
<feature type="domain" description="Right handed beta helix" evidence="3">
    <location>
        <begin position="119"/>
        <end position="195"/>
    </location>
</feature>
<dbReference type="PANTHER" id="PTHR36453:SF1">
    <property type="entry name" value="RIGHT HANDED BETA HELIX DOMAIN-CONTAINING PROTEIN"/>
    <property type="match status" value="1"/>
</dbReference>
<gene>
    <name evidence="4" type="ORF">D187_001539</name>
</gene>
<dbReference type="SUPFAM" id="SSF51126">
    <property type="entry name" value="Pectin lyase-like"/>
    <property type="match status" value="1"/>
</dbReference>
<evidence type="ECO:0000256" key="1">
    <source>
        <dbReference type="SAM" id="MobiDB-lite"/>
    </source>
</evidence>
<dbReference type="Proteomes" id="UP000011682">
    <property type="component" value="Unassembled WGS sequence"/>
</dbReference>
<evidence type="ECO:0000259" key="3">
    <source>
        <dbReference type="Pfam" id="PF13229"/>
    </source>
</evidence>
<dbReference type="InterPro" id="IPR011459">
    <property type="entry name" value="DUF1565"/>
</dbReference>
<accession>S9PEU2</accession>
<protein>
    <recommendedName>
        <fullName evidence="6">Right handed beta helix domain-containing protein</fullName>
    </recommendedName>
</protein>
<dbReference type="InterPro" id="IPR012334">
    <property type="entry name" value="Pectin_lyas_fold"/>
</dbReference>
<evidence type="ECO:0000313" key="5">
    <source>
        <dbReference type="Proteomes" id="UP000011682"/>
    </source>
</evidence>
<evidence type="ECO:0000259" key="2">
    <source>
        <dbReference type="Pfam" id="PF07602"/>
    </source>
</evidence>
<evidence type="ECO:0000313" key="4">
    <source>
        <dbReference type="EMBL" id="EPX60887.1"/>
    </source>
</evidence>
<dbReference type="SMART" id="SM00710">
    <property type="entry name" value="PbH1"/>
    <property type="match status" value="8"/>
</dbReference>
<dbReference type="Pfam" id="PF07602">
    <property type="entry name" value="DUF1565"/>
    <property type="match status" value="1"/>
</dbReference>